<feature type="compositionally biased region" description="Low complexity" evidence="1">
    <location>
        <begin position="107"/>
        <end position="119"/>
    </location>
</feature>
<proteinExistence type="predicted"/>
<feature type="compositionally biased region" description="Polar residues" evidence="1">
    <location>
        <begin position="14"/>
        <end position="23"/>
    </location>
</feature>
<dbReference type="EMBL" id="JADNRY010000206">
    <property type="protein sequence ID" value="KAF9061351.1"/>
    <property type="molecule type" value="Genomic_DNA"/>
</dbReference>
<sequence length="319" mass="34969">MTRKQRNHERRVLSLSTNSQTPSRTERNVNGGYDYSAEDREFSGIRAEYASSSKPFDVVAYGQAREAEVEHTSAFHRASVPCNSVPAPLRHPQSRQGSQVPADDSLDSSLDSSHSLNLDAIPEDPEIGQPNDDSSSMRPRDGLGRKLGSSSLHSSGFSFLSLPYSTLAALVFHHHGDYRVGSMDVPGTACWTDTAVSLPSLPSWSSSLHYTLPGIPAENIEQLNARLKVIEYALSALILENEQTRVKTANGIRPGLGWLDGWAVGCWVRCRRRCLLSRPVPTVEADVEHSGNDEEARAKLAALEERFGSVKEASRKLST</sequence>
<accession>A0A9P5U000</accession>
<dbReference type="AlphaFoldDB" id="A0A9P5U000"/>
<organism evidence="2 3">
    <name type="scientific">Rhodocollybia butyracea</name>
    <dbReference type="NCBI Taxonomy" id="206335"/>
    <lineage>
        <taxon>Eukaryota</taxon>
        <taxon>Fungi</taxon>
        <taxon>Dikarya</taxon>
        <taxon>Basidiomycota</taxon>
        <taxon>Agaricomycotina</taxon>
        <taxon>Agaricomycetes</taxon>
        <taxon>Agaricomycetidae</taxon>
        <taxon>Agaricales</taxon>
        <taxon>Marasmiineae</taxon>
        <taxon>Omphalotaceae</taxon>
        <taxon>Rhodocollybia</taxon>
    </lineage>
</organism>
<protein>
    <submittedName>
        <fullName evidence="2">Uncharacterized protein</fullName>
    </submittedName>
</protein>
<comment type="caution">
    <text evidence="2">The sequence shown here is derived from an EMBL/GenBank/DDBJ whole genome shotgun (WGS) entry which is preliminary data.</text>
</comment>
<name>A0A9P5U000_9AGAR</name>
<evidence type="ECO:0000256" key="1">
    <source>
        <dbReference type="SAM" id="MobiDB-lite"/>
    </source>
</evidence>
<feature type="region of interest" description="Disordered" evidence="1">
    <location>
        <begin position="1"/>
        <end position="36"/>
    </location>
</feature>
<dbReference type="Proteomes" id="UP000772434">
    <property type="component" value="Unassembled WGS sequence"/>
</dbReference>
<reference evidence="2" key="1">
    <citation type="submission" date="2020-11" db="EMBL/GenBank/DDBJ databases">
        <authorList>
            <consortium name="DOE Joint Genome Institute"/>
            <person name="Ahrendt S."/>
            <person name="Riley R."/>
            <person name="Andreopoulos W."/>
            <person name="Labutti K."/>
            <person name="Pangilinan J."/>
            <person name="Ruiz-Duenas F.J."/>
            <person name="Barrasa J.M."/>
            <person name="Sanchez-Garcia M."/>
            <person name="Camarero S."/>
            <person name="Miyauchi S."/>
            <person name="Serrano A."/>
            <person name="Linde D."/>
            <person name="Babiker R."/>
            <person name="Drula E."/>
            <person name="Ayuso-Fernandez I."/>
            <person name="Pacheco R."/>
            <person name="Padilla G."/>
            <person name="Ferreira P."/>
            <person name="Barriuso J."/>
            <person name="Kellner H."/>
            <person name="Castanera R."/>
            <person name="Alfaro M."/>
            <person name="Ramirez L."/>
            <person name="Pisabarro A.G."/>
            <person name="Kuo A."/>
            <person name="Tritt A."/>
            <person name="Lipzen A."/>
            <person name="He G."/>
            <person name="Yan M."/>
            <person name="Ng V."/>
            <person name="Cullen D."/>
            <person name="Martin F."/>
            <person name="Rosso M.-N."/>
            <person name="Henrissat B."/>
            <person name="Hibbett D."/>
            <person name="Martinez A.T."/>
            <person name="Grigoriev I.V."/>
        </authorList>
    </citation>
    <scope>NUCLEOTIDE SEQUENCE</scope>
    <source>
        <strain evidence="2">AH 40177</strain>
    </source>
</reference>
<feature type="region of interest" description="Disordered" evidence="1">
    <location>
        <begin position="83"/>
        <end position="147"/>
    </location>
</feature>
<gene>
    <name evidence="2" type="ORF">BDP27DRAFT_1429096</name>
</gene>
<evidence type="ECO:0000313" key="2">
    <source>
        <dbReference type="EMBL" id="KAF9061351.1"/>
    </source>
</evidence>
<evidence type="ECO:0000313" key="3">
    <source>
        <dbReference type="Proteomes" id="UP000772434"/>
    </source>
</evidence>
<keyword evidence="3" id="KW-1185">Reference proteome</keyword>